<dbReference type="Proteomes" id="UP000532273">
    <property type="component" value="Unassembled WGS sequence"/>
</dbReference>
<organism evidence="1 2">
    <name type="scientific">Pedobacter zeae</name>
    <dbReference type="NCBI Taxonomy" id="1737356"/>
    <lineage>
        <taxon>Bacteria</taxon>
        <taxon>Pseudomonadati</taxon>
        <taxon>Bacteroidota</taxon>
        <taxon>Sphingobacteriia</taxon>
        <taxon>Sphingobacteriales</taxon>
        <taxon>Sphingobacteriaceae</taxon>
        <taxon>Pedobacter</taxon>
    </lineage>
</organism>
<evidence type="ECO:0000313" key="1">
    <source>
        <dbReference type="EMBL" id="MBB4107788.1"/>
    </source>
</evidence>
<evidence type="ECO:0000313" key="2">
    <source>
        <dbReference type="Proteomes" id="UP000532273"/>
    </source>
</evidence>
<accession>A0A7W6K9P9</accession>
<dbReference type="Gene3D" id="3.40.50.2000">
    <property type="entry name" value="Glycogen Phosphorylase B"/>
    <property type="match status" value="1"/>
</dbReference>
<name>A0A7W6K9P9_9SPHI</name>
<dbReference type="GO" id="GO:0016757">
    <property type="term" value="F:glycosyltransferase activity"/>
    <property type="evidence" value="ECO:0007669"/>
    <property type="project" value="UniProtKB-ARBA"/>
</dbReference>
<dbReference type="EMBL" id="JACIEF010000002">
    <property type="protein sequence ID" value="MBB4107788.1"/>
    <property type="molecule type" value="Genomic_DNA"/>
</dbReference>
<protein>
    <recommendedName>
        <fullName evidence="3">Glycosyltransferase subfamily 4-like N-terminal domain-containing protein</fullName>
    </recommendedName>
</protein>
<evidence type="ECO:0008006" key="3">
    <source>
        <dbReference type="Google" id="ProtNLM"/>
    </source>
</evidence>
<sequence length="411" mass="47304">MQRIRMSVPFFENYGWIPEVVSVNPDFADCVKDPLLLKSIPKDIPVHIVKALPKNLTSKFGLGSIALRSLYYYRKKVNQLLKDKHFDLIYFSTTQFPILILGAYWRKKYGVPYVIDMQDPWHSEYYQAKPKNERPPKYWFSYRLNKFLEPIAMNSVSGLISVSQSYLDTLVLRYPHLISIPKKVITFGFFKADFDLIKENSDLFNITHHQEQGTYNFTYIGRGGIDMVDSLKLLFTAFKKGLTENADIFNKIRFNFIGTSYASKGKGIQSIMPIADEIGISRYVHEQTDRIAFYKSIDRLLKSDHLLIIGSNDAQYTASKIFPYILANKPLLALFNPKSSAGQIIKNCNAGTVFSLESEQNTLIKQIYEYLFSAVTGQLKKLETDWLIFEAYSAENLTKSQVKLFNQIIAK</sequence>
<gene>
    <name evidence="1" type="ORF">GGQ60_001769</name>
</gene>
<proteinExistence type="predicted"/>
<comment type="caution">
    <text evidence="1">The sequence shown here is derived from an EMBL/GenBank/DDBJ whole genome shotgun (WGS) entry which is preliminary data.</text>
</comment>
<dbReference type="SUPFAM" id="SSF53756">
    <property type="entry name" value="UDP-Glycosyltransferase/glycogen phosphorylase"/>
    <property type="match status" value="1"/>
</dbReference>
<dbReference type="AlphaFoldDB" id="A0A7W6K9P9"/>
<reference evidence="1 2" key="1">
    <citation type="submission" date="2020-08" db="EMBL/GenBank/DDBJ databases">
        <title>Genomic Encyclopedia of Type Strains, Phase IV (KMG-IV): sequencing the most valuable type-strain genomes for metagenomic binning, comparative biology and taxonomic classification.</title>
        <authorList>
            <person name="Goeker M."/>
        </authorList>
    </citation>
    <scope>NUCLEOTIDE SEQUENCE [LARGE SCALE GENOMIC DNA]</scope>
    <source>
        <strain evidence="1 2">DSM 100774</strain>
    </source>
</reference>
<dbReference type="RefSeq" id="WP_229685038.1">
    <property type="nucleotide sequence ID" value="NZ_BMHZ01000001.1"/>
</dbReference>